<dbReference type="PANTHER" id="PTHR24107:SF20">
    <property type="entry name" value="DYNEIN REGULATORY COMPLEX SUBUNIT 5"/>
    <property type="match status" value="1"/>
</dbReference>
<proteinExistence type="predicted"/>
<accession>A0A504YU73</accession>
<organism evidence="5 6">
    <name type="scientific">Fasciola gigantica</name>
    <name type="common">Giant liver fluke</name>
    <dbReference type="NCBI Taxonomy" id="46835"/>
    <lineage>
        <taxon>Eukaryota</taxon>
        <taxon>Metazoa</taxon>
        <taxon>Spiralia</taxon>
        <taxon>Lophotrochozoa</taxon>
        <taxon>Platyhelminthes</taxon>
        <taxon>Trematoda</taxon>
        <taxon>Digenea</taxon>
        <taxon>Plagiorchiida</taxon>
        <taxon>Echinostomata</taxon>
        <taxon>Echinostomatoidea</taxon>
        <taxon>Fasciolidae</taxon>
        <taxon>Fasciola</taxon>
    </lineage>
</organism>
<evidence type="ECO:0000313" key="6">
    <source>
        <dbReference type="Proteomes" id="UP000316759"/>
    </source>
</evidence>
<keyword evidence="3" id="KW-0206">Cytoskeleton</keyword>
<comment type="subcellular location">
    <subcellularLocation>
        <location evidence="1">Cytoplasm</location>
        <location evidence="1">Cytoskeleton</location>
    </subcellularLocation>
</comment>
<keyword evidence="6" id="KW-1185">Reference proteome</keyword>
<dbReference type="InterPro" id="IPR001611">
    <property type="entry name" value="Leu-rich_rpt"/>
</dbReference>
<gene>
    <name evidence="5" type="ORF">FGIG_10623</name>
</gene>
<feature type="compositionally biased region" description="Acidic residues" evidence="4">
    <location>
        <begin position="229"/>
        <end position="239"/>
    </location>
</feature>
<evidence type="ECO:0000256" key="4">
    <source>
        <dbReference type="SAM" id="MobiDB-lite"/>
    </source>
</evidence>
<dbReference type="SMART" id="SM00368">
    <property type="entry name" value="LRR_RI"/>
    <property type="match status" value="5"/>
</dbReference>
<evidence type="ECO:0000313" key="5">
    <source>
        <dbReference type="EMBL" id="TPP61527.1"/>
    </source>
</evidence>
<protein>
    <submittedName>
        <fullName evidence="5">T-complex-associated testis-expressed protein 1</fullName>
    </submittedName>
</protein>
<dbReference type="Proteomes" id="UP000316759">
    <property type="component" value="Unassembled WGS sequence"/>
</dbReference>
<comment type="caution">
    <text evidence="5">The sequence shown here is derived from an EMBL/GenBank/DDBJ whole genome shotgun (WGS) entry which is preliminary data.</text>
</comment>
<feature type="region of interest" description="Disordered" evidence="4">
    <location>
        <begin position="216"/>
        <end position="242"/>
    </location>
</feature>
<evidence type="ECO:0000256" key="3">
    <source>
        <dbReference type="ARBA" id="ARBA00023212"/>
    </source>
</evidence>
<sequence length="481" mass="53863">MATEEKNEEDIPDELPDLLVGTSTKTIDDEQLQQLGQVGPTNTAGIPLFDDSTIPAPSNRASKLTKSTEKFNNDTRVMRRIIAEDPAYNLDTVLPLTDLCLKHCIENFEYNSKVMSYLNGRQRRRLLDTLAPDLPLKVTSHVIGEDPYWRRCCNQRWAVVDLSRHGGLWKQAFFERMLEETLETFVPGYTYAPRLEECVSYAAPYVHRLHIRQLLPPLKPQPRGRGSDEGSDADSDSELSGEPQMVDHVELGPVVGKLKCLEELAVSYTVKDCGMNFEWSMFQFTNQDCIGLSKAIQSHSVIRILHITRSRMDSDRCRVLVDCVLDHPTLEFLDLSHNFIGDRGARALSKLISGRSKLKTLNLADNRLQATGGLALAHSLTKKSCLLLRLNLRLNRLRDDGGTAIAKSLLRNSCLKELNLAANDLNENAASYFAHVLAHNTTLTHLDLSNNQIGPAGSKKLQDGMSRNETLLHLDSSIHRG</sequence>
<dbReference type="InterPro" id="IPR032675">
    <property type="entry name" value="LRR_dom_sf"/>
</dbReference>
<dbReference type="SUPFAM" id="SSF52047">
    <property type="entry name" value="RNI-like"/>
    <property type="match status" value="1"/>
</dbReference>
<dbReference type="InterPro" id="IPR052410">
    <property type="entry name" value="DRC5"/>
</dbReference>
<dbReference type="Gene3D" id="3.80.10.10">
    <property type="entry name" value="Ribonuclease Inhibitor"/>
    <property type="match status" value="2"/>
</dbReference>
<keyword evidence="2" id="KW-0963">Cytoplasm</keyword>
<dbReference type="AlphaFoldDB" id="A0A504YU73"/>
<evidence type="ECO:0000256" key="2">
    <source>
        <dbReference type="ARBA" id="ARBA00022490"/>
    </source>
</evidence>
<feature type="region of interest" description="Disordered" evidence="4">
    <location>
        <begin position="35"/>
        <end position="61"/>
    </location>
</feature>
<dbReference type="STRING" id="46835.A0A504YU73"/>
<dbReference type="Pfam" id="PF13516">
    <property type="entry name" value="LRR_6"/>
    <property type="match status" value="4"/>
</dbReference>
<dbReference type="GO" id="GO:0005856">
    <property type="term" value="C:cytoskeleton"/>
    <property type="evidence" value="ECO:0007669"/>
    <property type="project" value="UniProtKB-SubCell"/>
</dbReference>
<evidence type="ECO:0000256" key="1">
    <source>
        <dbReference type="ARBA" id="ARBA00004245"/>
    </source>
</evidence>
<feature type="compositionally biased region" description="Polar residues" evidence="4">
    <location>
        <begin position="35"/>
        <end position="44"/>
    </location>
</feature>
<reference evidence="5 6" key="1">
    <citation type="submission" date="2019-04" db="EMBL/GenBank/DDBJ databases">
        <title>Annotation for the trematode Fasciola gigantica.</title>
        <authorList>
            <person name="Choi Y.-J."/>
        </authorList>
    </citation>
    <scope>NUCLEOTIDE SEQUENCE [LARGE SCALE GENOMIC DNA]</scope>
    <source>
        <strain evidence="5">Uganda_cow_1</strain>
    </source>
</reference>
<name>A0A504YU73_FASGI</name>
<dbReference type="OrthoDB" id="341587at2759"/>
<dbReference type="EMBL" id="SUNJ01008072">
    <property type="protein sequence ID" value="TPP61527.1"/>
    <property type="molecule type" value="Genomic_DNA"/>
</dbReference>
<dbReference type="PANTHER" id="PTHR24107">
    <property type="entry name" value="YNEIN REGULATORY COMPLEX SUBUNIT 5"/>
    <property type="match status" value="1"/>
</dbReference>